<dbReference type="InParanoid" id="E5A272"/>
<dbReference type="AlphaFoldDB" id="E5A272"/>
<proteinExistence type="predicted"/>
<dbReference type="HOGENOM" id="CLU_611201_0_0_1"/>
<dbReference type="GeneID" id="13281772"/>
<protein>
    <submittedName>
        <fullName evidence="1">Predicted protein</fullName>
    </submittedName>
</protein>
<sequence>MYLIASAALKLTVQRKADRYAAGTSCQEAREFDCQTHLGQGDGRPPVLTQYTLWTLVDRNGFTLPGKRGMIRVPLKPLPRACQSLLGQIVSVSDWRACRALPAIAQPCFAGAKRKCMSKIPRRLPPGLATSLSRSYPISRGLNQTARSNANRPMAPRPSCPIAPAHVSCRAVKYLALERRFSTARHETSGLNRTWCSKRVDHSTERRNIVCKAGAGGGRRLAALALGCADMHALASRDRAMQPWASQRRKATLQPVGAQTSIWCRRAVTLEPLNICWVALYFNLSSTTSAMETSDGAYDQLAVHRRVDGGNGRNVESIRCAIRLDLNGAGDISGPMAGNSSQADVVTLAWRLSLVDTSHLQLCQPNLGTFSEIGSSSDRMLILLALRNKAQLHGEQVLLAVYQAAEECLLVWQAGTGTGFLAVDRQLGGGQWERKSVSSERWTAGPTA</sequence>
<reference evidence="2" key="1">
    <citation type="journal article" date="2011" name="Nat. Commun.">
        <title>Effector diversification within compartments of the Leptosphaeria maculans genome affected by Repeat-Induced Point mutations.</title>
        <authorList>
            <person name="Rouxel T."/>
            <person name="Grandaubert J."/>
            <person name="Hane J.K."/>
            <person name="Hoede C."/>
            <person name="van de Wouw A.P."/>
            <person name="Couloux A."/>
            <person name="Dominguez V."/>
            <person name="Anthouard V."/>
            <person name="Bally P."/>
            <person name="Bourras S."/>
            <person name="Cozijnsen A.J."/>
            <person name="Ciuffetti L.M."/>
            <person name="Degrave A."/>
            <person name="Dilmaghani A."/>
            <person name="Duret L."/>
            <person name="Fudal I."/>
            <person name="Goodwin S.B."/>
            <person name="Gout L."/>
            <person name="Glaser N."/>
            <person name="Linglin J."/>
            <person name="Kema G.H.J."/>
            <person name="Lapalu N."/>
            <person name="Lawrence C.B."/>
            <person name="May K."/>
            <person name="Meyer M."/>
            <person name="Ollivier B."/>
            <person name="Poulain J."/>
            <person name="Schoch C.L."/>
            <person name="Simon A."/>
            <person name="Spatafora J.W."/>
            <person name="Stachowiak A."/>
            <person name="Turgeon B.G."/>
            <person name="Tyler B.M."/>
            <person name="Vincent D."/>
            <person name="Weissenbach J."/>
            <person name="Amselem J."/>
            <person name="Quesneville H."/>
            <person name="Oliver R.P."/>
            <person name="Wincker P."/>
            <person name="Balesdent M.-H."/>
            <person name="Howlett B.J."/>
        </authorList>
    </citation>
    <scope>NUCLEOTIDE SEQUENCE [LARGE SCALE GENOMIC DNA]</scope>
    <source>
        <strain evidence="2">JN3 / isolate v23.1.3 / race Av1-4-5-6-7-8</strain>
    </source>
</reference>
<dbReference type="VEuPathDB" id="FungiDB:LEMA_P093580.1"/>
<name>E5A272_LEPMJ</name>
<dbReference type="OrthoDB" id="10654402at2759"/>
<keyword evidence="2" id="KW-1185">Reference proteome</keyword>
<dbReference type="EMBL" id="FP929132">
    <property type="protein sequence ID" value="CBX97949.1"/>
    <property type="molecule type" value="Genomic_DNA"/>
</dbReference>
<dbReference type="Proteomes" id="UP000002668">
    <property type="component" value="Genome"/>
</dbReference>
<accession>E5A272</accession>
<gene>
    <name evidence="1" type="ORF">LEMA_P093580.1</name>
</gene>
<evidence type="ECO:0000313" key="2">
    <source>
        <dbReference type="Proteomes" id="UP000002668"/>
    </source>
</evidence>
<organism evidence="2">
    <name type="scientific">Leptosphaeria maculans (strain JN3 / isolate v23.1.3 / race Av1-4-5-6-7-8)</name>
    <name type="common">Blackleg fungus</name>
    <name type="synonym">Phoma lingam</name>
    <dbReference type="NCBI Taxonomy" id="985895"/>
    <lineage>
        <taxon>Eukaryota</taxon>
        <taxon>Fungi</taxon>
        <taxon>Dikarya</taxon>
        <taxon>Ascomycota</taxon>
        <taxon>Pezizomycotina</taxon>
        <taxon>Dothideomycetes</taxon>
        <taxon>Pleosporomycetidae</taxon>
        <taxon>Pleosporales</taxon>
        <taxon>Pleosporineae</taxon>
        <taxon>Leptosphaeriaceae</taxon>
        <taxon>Plenodomus</taxon>
        <taxon>Plenodomus lingam/Leptosphaeria maculans species complex</taxon>
    </lineage>
</organism>
<evidence type="ECO:0000313" key="1">
    <source>
        <dbReference type="EMBL" id="CBX97949.1"/>
    </source>
</evidence>